<gene>
    <name evidence="7" type="primary">rplC</name>
    <name evidence="9" type="ORF">UR38_C0003G0101</name>
</gene>
<dbReference type="PANTHER" id="PTHR11229:SF16">
    <property type="entry name" value="LARGE RIBOSOMAL SUBUNIT PROTEIN UL3C"/>
    <property type="match status" value="1"/>
</dbReference>
<evidence type="ECO:0000256" key="5">
    <source>
        <dbReference type="ARBA" id="ARBA00023274"/>
    </source>
</evidence>
<dbReference type="Pfam" id="PF00297">
    <property type="entry name" value="Ribosomal_L3"/>
    <property type="match status" value="1"/>
</dbReference>
<dbReference type="Gene3D" id="2.40.30.10">
    <property type="entry name" value="Translation factors"/>
    <property type="match status" value="1"/>
</dbReference>
<evidence type="ECO:0000313" key="10">
    <source>
        <dbReference type="Proteomes" id="UP000033995"/>
    </source>
</evidence>
<name>A0A0G0A8V0_9BACT</name>
<dbReference type="InterPro" id="IPR000597">
    <property type="entry name" value="Ribosomal_uL3"/>
</dbReference>
<dbReference type="EMBL" id="LBOZ01000003">
    <property type="protein sequence ID" value="KKP47696.1"/>
    <property type="molecule type" value="Genomic_DNA"/>
</dbReference>
<protein>
    <recommendedName>
        <fullName evidence="6 7">Large ribosomal subunit protein uL3</fullName>
    </recommendedName>
</protein>
<dbReference type="GO" id="GO:0019843">
    <property type="term" value="F:rRNA binding"/>
    <property type="evidence" value="ECO:0007669"/>
    <property type="project" value="UniProtKB-UniRule"/>
</dbReference>
<keyword evidence="2 7" id="KW-0699">rRNA-binding</keyword>
<dbReference type="FunFam" id="2.40.30.10:FF:000004">
    <property type="entry name" value="50S ribosomal protein L3"/>
    <property type="match status" value="1"/>
</dbReference>
<feature type="region of interest" description="Disordered" evidence="8">
    <location>
        <begin position="136"/>
        <end position="158"/>
    </location>
</feature>
<dbReference type="InterPro" id="IPR019927">
    <property type="entry name" value="Ribosomal_uL3_bac/org-type"/>
</dbReference>
<evidence type="ECO:0000256" key="2">
    <source>
        <dbReference type="ARBA" id="ARBA00022730"/>
    </source>
</evidence>
<dbReference type="GO" id="GO:0006412">
    <property type="term" value="P:translation"/>
    <property type="evidence" value="ECO:0007669"/>
    <property type="project" value="UniProtKB-UniRule"/>
</dbReference>
<evidence type="ECO:0000256" key="1">
    <source>
        <dbReference type="ARBA" id="ARBA00006540"/>
    </source>
</evidence>
<comment type="subunit">
    <text evidence="7">Part of the 50S ribosomal subunit. Forms a cluster with proteins L14 and L19.</text>
</comment>
<organism evidence="9 10">
    <name type="scientific">Candidatus Woesebacteria bacterium GW2011_GWA2_33_28</name>
    <dbReference type="NCBI Taxonomy" id="1618561"/>
    <lineage>
        <taxon>Bacteria</taxon>
        <taxon>Candidatus Woeseibacteriota</taxon>
    </lineage>
</organism>
<accession>A0A0G0A8V0</accession>
<dbReference type="InterPro" id="IPR009000">
    <property type="entry name" value="Transl_B-barrel_sf"/>
</dbReference>
<comment type="function">
    <text evidence="7">One of the primary rRNA binding proteins, it binds directly near the 3'-end of the 23S rRNA, where it nucleates assembly of the 50S subunit.</text>
</comment>
<dbReference type="SUPFAM" id="SSF50447">
    <property type="entry name" value="Translation proteins"/>
    <property type="match status" value="1"/>
</dbReference>
<dbReference type="GO" id="GO:0022625">
    <property type="term" value="C:cytosolic large ribosomal subunit"/>
    <property type="evidence" value="ECO:0007669"/>
    <property type="project" value="TreeGrafter"/>
</dbReference>
<evidence type="ECO:0000256" key="8">
    <source>
        <dbReference type="SAM" id="MobiDB-lite"/>
    </source>
</evidence>
<evidence type="ECO:0000256" key="3">
    <source>
        <dbReference type="ARBA" id="ARBA00022884"/>
    </source>
</evidence>
<dbReference type="GO" id="GO:0003735">
    <property type="term" value="F:structural constituent of ribosome"/>
    <property type="evidence" value="ECO:0007669"/>
    <property type="project" value="UniProtKB-UniRule"/>
</dbReference>
<evidence type="ECO:0000256" key="7">
    <source>
        <dbReference type="HAMAP-Rule" id="MF_01325"/>
    </source>
</evidence>
<evidence type="ECO:0000313" key="9">
    <source>
        <dbReference type="EMBL" id="KKP47696.1"/>
    </source>
</evidence>
<keyword evidence="3 7" id="KW-0694">RNA-binding</keyword>
<sequence>MNILFGTKGVMTQTFIEGFRIPVTKVNLGPCTVIQIKNLGKDGYWSVQLGFGEKKLKNTTKQLQGHFKKIKNSKLKVNNYPRYVKEVRLTEEPTFKIGDVVKASDVVKAGDVVFATGNTKGKGFAGGVRRYGFHGGPKTHGQSDRHRAPGSIGQTTTPGRVYRGKRMAGRMGNTQITIKNLHVVSVDSEKNEVLISGAIPGRIGSFLTIKKVKSGSLKDLEHEVVAQVVEVEAPVKEIKEEVKNES</sequence>
<keyword evidence="5 7" id="KW-0687">Ribonucleoprotein</keyword>
<reference evidence="9 10" key="1">
    <citation type="journal article" date="2015" name="Nature">
        <title>rRNA introns, odd ribosomes, and small enigmatic genomes across a large radiation of phyla.</title>
        <authorList>
            <person name="Brown C.T."/>
            <person name="Hug L.A."/>
            <person name="Thomas B.C."/>
            <person name="Sharon I."/>
            <person name="Castelle C.J."/>
            <person name="Singh A."/>
            <person name="Wilkins M.J."/>
            <person name="Williams K.H."/>
            <person name="Banfield J.F."/>
        </authorList>
    </citation>
    <scope>NUCLEOTIDE SEQUENCE [LARGE SCALE GENOMIC DNA]</scope>
</reference>
<dbReference type="Gene3D" id="3.30.160.810">
    <property type="match status" value="1"/>
</dbReference>
<dbReference type="NCBIfam" id="TIGR03625">
    <property type="entry name" value="L3_bact"/>
    <property type="match status" value="1"/>
</dbReference>
<dbReference type="AlphaFoldDB" id="A0A0G0A8V0"/>
<dbReference type="PATRIC" id="fig|1618561.3.peg.488"/>
<evidence type="ECO:0000256" key="4">
    <source>
        <dbReference type="ARBA" id="ARBA00022980"/>
    </source>
</evidence>
<keyword evidence="4 7" id="KW-0689">Ribosomal protein</keyword>
<comment type="similarity">
    <text evidence="1 7">Belongs to the universal ribosomal protein uL3 family.</text>
</comment>
<comment type="caution">
    <text evidence="9">The sequence shown here is derived from an EMBL/GenBank/DDBJ whole genome shotgun (WGS) entry which is preliminary data.</text>
</comment>
<evidence type="ECO:0000256" key="6">
    <source>
        <dbReference type="ARBA" id="ARBA00035243"/>
    </source>
</evidence>
<proteinExistence type="inferred from homology"/>
<dbReference type="Proteomes" id="UP000033995">
    <property type="component" value="Unassembled WGS sequence"/>
</dbReference>
<dbReference type="PANTHER" id="PTHR11229">
    <property type="entry name" value="50S RIBOSOMAL PROTEIN L3"/>
    <property type="match status" value="1"/>
</dbReference>
<dbReference type="HAMAP" id="MF_01325_B">
    <property type="entry name" value="Ribosomal_uL3_B"/>
    <property type="match status" value="1"/>
</dbReference>